<proteinExistence type="predicted"/>
<dbReference type="Proteomes" id="UP000481153">
    <property type="component" value="Unassembled WGS sequence"/>
</dbReference>
<evidence type="ECO:0000256" key="6">
    <source>
        <dbReference type="ARBA" id="ARBA00022723"/>
    </source>
</evidence>
<comment type="subcellular location">
    <subcellularLocation>
        <location evidence="2">Membrane</location>
        <topology evidence="2">Multi-pass membrane protein</topology>
    </subcellularLocation>
</comment>
<evidence type="ECO:0000256" key="8">
    <source>
        <dbReference type="ARBA" id="ARBA00022989"/>
    </source>
</evidence>
<organism evidence="13 14">
    <name type="scientific">Aphanomyces euteiches</name>
    <dbReference type="NCBI Taxonomy" id="100861"/>
    <lineage>
        <taxon>Eukaryota</taxon>
        <taxon>Sar</taxon>
        <taxon>Stramenopiles</taxon>
        <taxon>Oomycota</taxon>
        <taxon>Saprolegniomycetes</taxon>
        <taxon>Saprolegniales</taxon>
        <taxon>Verrucalvaceae</taxon>
        <taxon>Aphanomyces</taxon>
    </lineage>
</organism>
<evidence type="ECO:0000256" key="10">
    <source>
        <dbReference type="ARBA" id="ARBA00023136"/>
    </source>
</evidence>
<keyword evidence="4" id="KW-0349">Heme</keyword>
<dbReference type="GO" id="GO:0046872">
    <property type="term" value="F:metal ion binding"/>
    <property type="evidence" value="ECO:0007669"/>
    <property type="project" value="UniProtKB-KW"/>
</dbReference>
<sequence length="236" mass="25628">MGSLMTAYTVEADGTIIGRSMAGFSWSNKNDLVFNWHPTLMVFGFIFCSSQAILVFVSKPFEHYSNKLVHVACHSLSILSVAVGTIAIFRYHNEHGFSNLHSVHSWVGLTTLIVFALQYVFGFVVYFKPGAAILFRKASMPYHIGFGLGILALIAMTCVSGILEQLSFNASCDLTGTLNGQRVESFMALDCVVGSVVALLIALLSIALVVVVWVSKHRVDDVAAPDAKVHLLKANA</sequence>
<feature type="domain" description="Cytochrome b561" evidence="12">
    <location>
        <begin position="1"/>
        <end position="213"/>
    </location>
</feature>
<feature type="transmembrane region" description="Helical" evidence="11">
    <location>
        <begin position="139"/>
        <end position="163"/>
    </location>
</feature>
<feature type="transmembrane region" description="Helical" evidence="11">
    <location>
        <begin position="192"/>
        <end position="214"/>
    </location>
</feature>
<keyword evidence="10 11" id="KW-0472">Membrane</keyword>
<dbReference type="Gene3D" id="1.20.120.1770">
    <property type="match status" value="1"/>
</dbReference>
<keyword evidence="7" id="KW-0249">Electron transport</keyword>
<feature type="transmembrane region" description="Helical" evidence="11">
    <location>
        <begin position="103"/>
        <end position="127"/>
    </location>
</feature>
<dbReference type="GO" id="GO:0016020">
    <property type="term" value="C:membrane"/>
    <property type="evidence" value="ECO:0007669"/>
    <property type="project" value="UniProtKB-SubCell"/>
</dbReference>
<evidence type="ECO:0000313" key="14">
    <source>
        <dbReference type="Proteomes" id="UP000481153"/>
    </source>
</evidence>
<comment type="cofactor">
    <cofactor evidence="1">
        <name>heme b</name>
        <dbReference type="ChEBI" id="CHEBI:60344"/>
    </cofactor>
</comment>
<evidence type="ECO:0000256" key="5">
    <source>
        <dbReference type="ARBA" id="ARBA00022692"/>
    </source>
</evidence>
<comment type="caution">
    <text evidence="13">The sequence shown here is derived from an EMBL/GenBank/DDBJ whole genome shotgun (WGS) entry which is preliminary data.</text>
</comment>
<keyword evidence="6" id="KW-0479">Metal-binding</keyword>
<accession>A0A6G0WJR7</accession>
<evidence type="ECO:0000256" key="3">
    <source>
        <dbReference type="ARBA" id="ARBA00022448"/>
    </source>
</evidence>
<reference evidence="13 14" key="1">
    <citation type="submission" date="2019-07" db="EMBL/GenBank/DDBJ databases">
        <title>Genomics analysis of Aphanomyces spp. identifies a new class of oomycete effector associated with host adaptation.</title>
        <authorList>
            <person name="Gaulin E."/>
        </authorList>
    </citation>
    <scope>NUCLEOTIDE SEQUENCE [LARGE SCALE GENOMIC DNA]</scope>
    <source>
        <strain evidence="13 14">ATCC 201684</strain>
    </source>
</reference>
<gene>
    <name evidence="13" type="ORF">Ae201684_014492</name>
</gene>
<dbReference type="PROSITE" id="PS50939">
    <property type="entry name" value="CYTOCHROME_B561"/>
    <property type="match status" value="1"/>
</dbReference>
<evidence type="ECO:0000256" key="4">
    <source>
        <dbReference type="ARBA" id="ARBA00022617"/>
    </source>
</evidence>
<dbReference type="PANTHER" id="PTHR10106:SF0">
    <property type="entry name" value="LD36721P"/>
    <property type="match status" value="1"/>
</dbReference>
<dbReference type="GO" id="GO:0016491">
    <property type="term" value="F:oxidoreductase activity"/>
    <property type="evidence" value="ECO:0007669"/>
    <property type="project" value="InterPro"/>
</dbReference>
<evidence type="ECO:0000259" key="12">
    <source>
        <dbReference type="PROSITE" id="PS50939"/>
    </source>
</evidence>
<evidence type="ECO:0000256" key="7">
    <source>
        <dbReference type="ARBA" id="ARBA00022982"/>
    </source>
</evidence>
<keyword evidence="14" id="KW-1185">Reference proteome</keyword>
<dbReference type="EMBL" id="VJMJ01000194">
    <property type="protein sequence ID" value="KAF0727470.1"/>
    <property type="molecule type" value="Genomic_DNA"/>
</dbReference>
<dbReference type="VEuPathDB" id="FungiDB:AeMF1_021654"/>
<feature type="transmembrane region" description="Helical" evidence="11">
    <location>
        <begin position="69"/>
        <end position="91"/>
    </location>
</feature>
<evidence type="ECO:0000256" key="11">
    <source>
        <dbReference type="SAM" id="Phobius"/>
    </source>
</evidence>
<feature type="transmembrane region" description="Helical" evidence="11">
    <location>
        <begin position="36"/>
        <end position="57"/>
    </location>
</feature>
<dbReference type="InterPro" id="IPR006593">
    <property type="entry name" value="Cyt_b561/ferric_Rdtase_TM"/>
</dbReference>
<dbReference type="Pfam" id="PF03188">
    <property type="entry name" value="Cytochrom_B561"/>
    <property type="match status" value="1"/>
</dbReference>
<dbReference type="SMART" id="SM00665">
    <property type="entry name" value="B561"/>
    <property type="match status" value="1"/>
</dbReference>
<protein>
    <recommendedName>
        <fullName evidence="12">Cytochrome b561 domain-containing protein</fullName>
    </recommendedName>
</protein>
<dbReference type="InterPro" id="IPR043205">
    <property type="entry name" value="CYB561/CYBRD1-like"/>
</dbReference>
<evidence type="ECO:0000256" key="9">
    <source>
        <dbReference type="ARBA" id="ARBA00023004"/>
    </source>
</evidence>
<dbReference type="AlphaFoldDB" id="A0A6G0WJR7"/>
<dbReference type="PANTHER" id="PTHR10106">
    <property type="entry name" value="CYTOCHROME B561-RELATED"/>
    <property type="match status" value="1"/>
</dbReference>
<evidence type="ECO:0000256" key="1">
    <source>
        <dbReference type="ARBA" id="ARBA00001970"/>
    </source>
</evidence>
<keyword evidence="5 11" id="KW-0812">Transmembrane</keyword>
<keyword evidence="8 11" id="KW-1133">Transmembrane helix</keyword>
<evidence type="ECO:0000313" key="13">
    <source>
        <dbReference type="EMBL" id="KAF0727470.1"/>
    </source>
</evidence>
<keyword evidence="9" id="KW-0408">Iron</keyword>
<evidence type="ECO:0000256" key="2">
    <source>
        <dbReference type="ARBA" id="ARBA00004141"/>
    </source>
</evidence>
<name>A0A6G0WJR7_9STRA</name>
<keyword evidence="3" id="KW-0813">Transport</keyword>